<reference evidence="8" key="1">
    <citation type="submission" date="2017-02" db="UniProtKB">
        <authorList>
            <consortium name="WormBaseParasite"/>
        </authorList>
    </citation>
    <scope>IDENTIFICATION</scope>
</reference>
<dbReference type="EMBL" id="UYRR01030999">
    <property type="protein sequence ID" value="VDK42989.1"/>
    <property type="molecule type" value="Genomic_DNA"/>
</dbReference>
<dbReference type="WBParaSite" id="ASIM_0001088301-mRNA-1">
    <property type="protein sequence ID" value="ASIM_0001088301-mRNA-1"/>
    <property type="gene ID" value="ASIM_0001088301"/>
</dbReference>
<dbReference type="AlphaFoldDB" id="A0A0M3JSD7"/>
<evidence type="ECO:0000313" key="6">
    <source>
        <dbReference type="EMBL" id="VDK42989.1"/>
    </source>
</evidence>
<evidence type="ECO:0000259" key="4">
    <source>
        <dbReference type="Pfam" id="PF04666"/>
    </source>
</evidence>
<dbReference type="GO" id="GO:0006487">
    <property type="term" value="P:protein N-linked glycosylation"/>
    <property type="evidence" value="ECO:0007669"/>
    <property type="project" value="TreeGrafter"/>
</dbReference>
<evidence type="ECO:0000259" key="5">
    <source>
        <dbReference type="Pfam" id="PF23524"/>
    </source>
</evidence>
<comment type="pathway">
    <text evidence="1">Protein modification; protein glycosylation.</text>
</comment>
<feature type="domain" description="MGAT4 conserved region" evidence="4">
    <location>
        <begin position="42"/>
        <end position="326"/>
    </location>
</feature>
<dbReference type="Pfam" id="PF23524">
    <property type="entry name" value="MGAT4A_C"/>
    <property type="match status" value="1"/>
</dbReference>
<evidence type="ECO:0000313" key="7">
    <source>
        <dbReference type="Proteomes" id="UP000267096"/>
    </source>
</evidence>
<dbReference type="GO" id="GO:0005783">
    <property type="term" value="C:endoplasmic reticulum"/>
    <property type="evidence" value="ECO:0007669"/>
    <property type="project" value="TreeGrafter"/>
</dbReference>
<dbReference type="InterPro" id="IPR006759">
    <property type="entry name" value="Glyco_transf_54"/>
</dbReference>
<sequence length="468" mass="53653">MLANVWRRLTDRDRELFLLKNSVTLCLNETPIPQLTISFPSFFDFLPHLYARSPSALRPAVIYPNDTFSTVAKVVIGIPTVARQNFSYLIPTLQSLISGMNAQEKAATLIVVLIADEHGAHSQFVNEQLHSIQSEFATDLESVMKRTVDLQLIVPPHSWYPPDLHAVPATFGDSEERVYWRTKQNLDYIFLMLYCQGKGEYYLQLEDDVVTKPGFMSRIHDFIAQQPSDSWFMLEFSTLGFIGKLFRSSDLPLLTQFIVLFHRAKPVDWLLDLIFVNRYCHPEKSSKECSQAVKQYRVRARPSLFQHIGVHSSLAGKLQKLREQDFGKVQLYVPHENNPPAVVTTNLVTYKSHDIEGAYNGRNFFWSLAPHADDHISFDFKPAIKLRGFLFKTGNGEHQRDILNENAVVYLHRKNSKDFERITSFNEHGTARASFDGNDVALIDSLKIVVHNDSSNWVIFSEIFIKND</sequence>
<reference evidence="6 7" key="2">
    <citation type="submission" date="2018-11" db="EMBL/GenBank/DDBJ databases">
        <authorList>
            <consortium name="Pathogen Informatics"/>
        </authorList>
    </citation>
    <scope>NUCLEOTIDE SEQUENCE [LARGE SCALE GENOMIC DNA]</scope>
</reference>
<name>A0A0M3JSD7_ANISI</name>
<keyword evidence="7" id="KW-1185">Reference proteome</keyword>
<dbReference type="InterPro" id="IPR057279">
    <property type="entry name" value="MGAT4"/>
</dbReference>
<dbReference type="InterPro" id="IPR056576">
    <property type="entry name" value="MGAT4_A/B/C_C"/>
</dbReference>
<dbReference type="PANTHER" id="PTHR12062">
    <property type="entry name" value="N-ACETYLGLUCOSAMINYLTRANSFERASE VI"/>
    <property type="match status" value="1"/>
</dbReference>
<dbReference type="OrthoDB" id="2016523at2759"/>
<protein>
    <submittedName>
        <fullName evidence="8">Protein LOC152586 (inferred by orthology to a human protein)</fullName>
    </submittedName>
</protein>
<dbReference type="PANTHER" id="PTHR12062:SF9">
    <property type="entry name" value="ALPHA-1,3-MANNOSYL-GLYCOPROTEIN 4-BETA-N-ACETYLGLUCOSAMINYLTRANSFERASE A, ISOFORM A"/>
    <property type="match status" value="1"/>
</dbReference>
<dbReference type="Pfam" id="PF04666">
    <property type="entry name" value="MGAT4_cons"/>
    <property type="match status" value="1"/>
</dbReference>
<keyword evidence="3" id="KW-0808">Transferase</keyword>
<dbReference type="GO" id="GO:0005793">
    <property type="term" value="C:endoplasmic reticulum-Golgi intermediate compartment"/>
    <property type="evidence" value="ECO:0007669"/>
    <property type="project" value="TreeGrafter"/>
</dbReference>
<dbReference type="GO" id="GO:0008375">
    <property type="term" value="F:acetylglucosaminyltransferase activity"/>
    <property type="evidence" value="ECO:0007669"/>
    <property type="project" value="TreeGrafter"/>
</dbReference>
<accession>A0A0M3JSD7</accession>
<keyword evidence="2" id="KW-0328">Glycosyltransferase</keyword>
<dbReference type="Proteomes" id="UP000267096">
    <property type="component" value="Unassembled WGS sequence"/>
</dbReference>
<feature type="domain" description="MGAT4 A/B/C C-terminal" evidence="5">
    <location>
        <begin position="341"/>
        <end position="462"/>
    </location>
</feature>
<proteinExistence type="predicted"/>
<evidence type="ECO:0000256" key="3">
    <source>
        <dbReference type="ARBA" id="ARBA00022679"/>
    </source>
</evidence>
<evidence type="ECO:0000313" key="8">
    <source>
        <dbReference type="WBParaSite" id="ASIM_0001088301-mRNA-1"/>
    </source>
</evidence>
<organism evidence="8">
    <name type="scientific">Anisakis simplex</name>
    <name type="common">Herring worm</name>
    <dbReference type="NCBI Taxonomy" id="6269"/>
    <lineage>
        <taxon>Eukaryota</taxon>
        <taxon>Metazoa</taxon>
        <taxon>Ecdysozoa</taxon>
        <taxon>Nematoda</taxon>
        <taxon>Chromadorea</taxon>
        <taxon>Rhabditida</taxon>
        <taxon>Spirurina</taxon>
        <taxon>Ascaridomorpha</taxon>
        <taxon>Ascaridoidea</taxon>
        <taxon>Anisakidae</taxon>
        <taxon>Anisakis</taxon>
        <taxon>Anisakis simplex complex</taxon>
    </lineage>
</organism>
<dbReference type="GO" id="GO:0005795">
    <property type="term" value="C:Golgi stack"/>
    <property type="evidence" value="ECO:0007669"/>
    <property type="project" value="TreeGrafter"/>
</dbReference>
<evidence type="ECO:0000256" key="2">
    <source>
        <dbReference type="ARBA" id="ARBA00022676"/>
    </source>
</evidence>
<gene>
    <name evidence="6" type="ORF">ASIM_LOCUS10441</name>
</gene>
<evidence type="ECO:0000256" key="1">
    <source>
        <dbReference type="ARBA" id="ARBA00004922"/>
    </source>
</evidence>